<feature type="region of interest" description="Disordered" evidence="1">
    <location>
        <begin position="99"/>
        <end position="125"/>
    </location>
</feature>
<evidence type="ECO:0000256" key="1">
    <source>
        <dbReference type="SAM" id="MobiDB-lite"/>
    </source>
</evidence>
<reference evidence="2 3" key="1">
    <citation type="journal article" date="2024" name="Nat. Commun.">
        <title>Phylogenomics reveals the evolutionary origins of lichenization in chlorophyte algae.</title>
        <authorList>
            <person name="Puginier C."/>
            <person name="Libourel C."/>
            <person name="Otte J."/>
            <person name="Skaloud P."/>
            <person name="Haon M."/>
            <person name="Grisel S."/>
            <person name="Petersen M."/>
            <person name="Berrin J.G."/>
            <person name="Delaux P.M."/>
            <person name="Dal Grande F."/>
            <person name="Keller J."/>
        </authorList>
    </citation>
    <scope>NUCLEOTIDE SEQUENCE [LARGE SCALE GENOMIC DNA]</scope>
    <source>
        <strain evidence="2 3">SAG 216-7</strain>
    </source>
</reference>
<dbReference type="EMBL" id="JALJOT010000010">
    <property type="protein sequence ID" value="KAK9906765.1"/>
    <property type="molecule type" value="Genomic_DNA"/>
</dbReference>
<keyword evidence="3" id="KW-1185">Reference proteome</keyword>
<accession>A0ABR2YK19</accession>
<protein>
    <submittedName>
        <fullName evidence="2">Uncharacterized protein</fullName>
    </submittedName>
</protein>
<gene>
    <name evidence="2" type="ORF">WJX75_007569</name>
</gene>
<evidence type="ECO:0000313" key="2">
    <source>
        <dbReference type="EMBL" id="KAK9906765.1"/>
    </source>
</evidence>
<sequence length="125" mass="13902">MTSSSIAEYIEYRTANQHSHKKPRRAFRSCEEEKYSAVAWGDLPGPALQQLVSHCDTRAQACLSQTSKAIYWVVKSNLAVARREAIAETKAQLMQRIQETTNPNGGSFEFGGTGTSDIYSRSRGE</sequence>
<evidence type="ECO:0000313" key="3">
    <source>
        <dbReference type="Proteomes" id="UP001491310"/>
    </source>
</evidence>
<comment type="caution">
    <text evidence="2">The sequence shown here is derived from an EMBL/GenBank/DDBJ whole genome shotgun (WGS) entry which is preliminary data.</text>
</comment>
<proteinExistence type="predicted"/>
<organism evidence="2 3">
    <name type="scientific">Coccomyxa subellipsoidea</name>
    <dbReference type="NCBI Taxonomy" id="248742"/>
    <lineage>
        <taxon>Eukaryota</taxon>
        <taxon>Viridiplantae</taxon>
        <taxon>Chlorophyta</taxon>
        <taxon>core chlorophytes</taxon>
        <taxon>Trebouxiophyceae</taxon>
        <taxon>Trebouxiophyceae incertae sedis</taxon>
        <taxon>Coccomyxaceae</taxon>
        <taxon>Coccomyxa</taxon>
    </lineage>
</organism>
<dbReference type="Proteomes" id="UP001491310">
    <property type="component" value="Unassembled WGS sequence"/>
</dbReference>
<name>A0ABR2YK19_9CHLO</name>